<dbReference type="RefSeq" id="WP_210856901.1">
    <property type="nucleotide sequence ID" value="NZ_JAGQDD010000025.1"/>
</dbReference>
<dbReference type="Proteomes" id="UP000676246">
    <property type="component" value="Unassembled WGS sequence"/>
</dbReference>
<organism evidence="2 3">
    <name type="scientific">Ideonella alba</name>
    <dbReference type="NCBI Taxonomy" id="2824118"/>
    <lineage>
        <taxon>Bacteria</taxon>
        <taxon>Pseudomonadati</taxon>
        <taxon>Pseudomonadota</taxon>
        <taxon>Betaproteobacteria</taxon>
        <taxon>Burkholderiales</taxon>
        <taxon>Sphaerotilaceae</taxon>
        <taxon>Ideonella</taxon>
    </lineage>
</organism>
<protein>
    <submittedName>
        <fullName evidence="2">Uncharacterized protein</fullName>
    </submittedName>
</protein>
<dbReference type="EMBL" id="JAGQDD010000025">
    <property type="protein sequence ID" value="MBQ0933233.1"/>
    <property type="molecule type" value="Genomic_DNA"/>
</dbReference>
<feature type="signal peptide" evidence="1">
    <location>
        <begin position="1"/>
        <end position="26"/>
    </location>
</feature>
<evidence type="ECO:0000313" key="3">
    <source>
        <dbReference type="Proteomes" id="UP000676246"/>
    </source>
</evidence>
<name>A0A940YFI2_9BURK</name>
<keyword evidence="3" id="KW-1185">Reference proteome</keyword>
<evidence type="ECO:0000313" key="2">
    <source>
        <dbReference type="EMBL" id="MBQ0933233.1"/>
    </source>
</evidence>
<reference evidence="2 3" key="1">
    <citation type="submission" date="2021-04" db="EMBL/GenBank/DDBJ databases">
        <title>The genome sequence of Ideonella sp. 3Y2.</title>
        <authorList>
            <person name="Liu Y."/>
        </authorList>
    </citation>
    <scope>NUCLEOTIDE SEQUENCE [LARGE SCALE GENOMIC DNA]</scope>
    <source>
        <strain evidence="2 3">3Y2</strain>
    </source>
</reference>
<feature type="chain" id="PRO_5037038231" evidence="1">
    <location>
        <begin position="27"/>
        <end position="56"/>
    </location>
</feature>
<sequence length="56" mass="6043">MFQRIVGLLAVSATLVGLLSAPTVHAREGNSMGHGIKCYWVMGNDGVYHQVCRKGI</sequence>
<gene>
    <name evidence="2" type="ORF">KAK03_22400</name>
</gene>
<dbReference type="AlphaFoldDB" id="A0A940YFI2"/>
<evidence type="ECO:0000256" key="1">
    <source>
        <dbReference type="SAM" id="SignalP"/>
    </source>
</evidence>
<comment type="caution">
    <text evidence="2">The sequence shown here is derived from an EMBL/GenBank/DDBJ whole genome shotgun (WGS) entry which is preliminary data.</text>
</comment>
<keyword evidence="1" id="KW-0732">Signal</keyword>
<proteinExistence type="predicted"/>
<accession>A0A940YFI2</accession>